<dbReference type="Pfam" id="PF00197">
    <property type="entry name" value="Kunitz_legume"/>
    <property type="match status" value="1"/>
</dbReference>
<evidence type="ECO:0000313" key="3">
    <source>
        <dbReference type="EMBL" id="KAK1404213.1"/>
    </source>
</evidence>
<sequence length="200" mass="22340">MKTLLLLFSLLVLASYSHGLDIVLDSDGLWVERTSRYYIWPILPGGPSGPLTLKATNHTHQCLFNVVQEGNKDDVGLPFGFIMANRRTALPVIFEEEDVNIMYTGNTFCNESAVWKVEGKYGEERFVKSGGVEGNPGPETVRNWFKIVRYMDAYKLVHCPSVCLKCGSICRDLAIVYEDNALRLGLTTGMPVQVVFKLAT</sequence>
<keyword evidence="2" id="KW-0732">Signal</keyword>
<evidence type="ECO:0000256" key="1">
    <source>
        <dbReference type="ARBA" id="ARBA00005440"/>
    </source>
</evidence>
<comment type="caution">
    <text evidence="3">The sequence shown here is derived from an EMBL/GenBank/DDBJ whole genome shotgun (WGS) entry which is preliminary data.</text>
</comment>
<comment type="similarity">
    <text evidence="1">Belongs to the protease inhibitor I3 (leguminous Kunitz-type inhibitor) family.</text>
</comment>
<dbReference type="InterPro" id="IPR011065">
    <property type="entry name" value="Kunitz_inhibitor_STI-like_sf"/>
</dbReference>
<organism evidence="3 4">
    <name type="scientific">Heracleum sosnowskyi</name>
    <dbReference type="NCBI Taxonomy" id="360622"/>
    <lineage>
        <taxon>Eukaryota</taxon>
        <taxon>Viridiplantae</taxon>
        <taxon>Streptophyta</taxon>
        <taxon>Embryophyta</taxon>
        <taxon>Tracheophyta</taxon>
        <taxon>Spermatophyta</taxon>
        <taxon>Magnoliopsida</taxon>
        <taxon>eudicotyledons</taxon>
        <taxon>Gunneridae</taxon>
        <taxon>Pentapetalae</taxon>
        <taxon>asterids</taxon>
        <taxon>campanulids</taxon>
        <taxon>Apiales</taxon>
        <taxon>Apiaceae</taxon>
        <taxon>Apioideae</taxon>
        <taxon>apioid superclade</taxon>
        <taxon>Tordylieae</taxon>
        <taxon>Tordyliinae</taxon>
        <taxon>Heracleum</taxon>
    </lineage>
</organism>
<dbReference type="Gene3D" id="2.80.10.50">
    <property type="match status" value="1"/>
</dbReference>
<dbReference type="SUPFAM" id="SSF50386">
    <property type="entry name" value="STI-like"/>
    <property type="match status" value="1"/>
</dbReference>
<reference evidence="3" key="1">
    <citation type="submission" date="2023-02" db="EMBL/GenBank/DDBJ databases">
        <title>Genome of toxic invasive species Heracleum sosnowskyi carries increased number of genes despite the absence of recent whole-genome duplications.</title>
        <authorList>
            <person name="Schelkunov M."/>
            <person name="Shtratnikova V."/>
            <person name="Makarenko M."/>
            <person name="Klepikova A."/>
            <person name="Omelchenko D."/>
            <person name="Novikova G."/>
            <person name="Obukhova E."/>
            <person name="Bogdanov V."/>
            <person name="Penin A."/>
            <person name="Logacheva M."/>
        </authorList>
    </citation>
    <scope>NUCLEOTIDE SEQUENCE</scope>
    <source>
        <strain evidence="3">Hsosn_3</strain>
        <tissue evidence="3">Leaf</tissue>
    </source>
</reference>
<feature type="chain" id="PRO_5041983161" evidence="2">
    <location>
        <begin position="20"/>
        <end position="200"/>
    </location>
</feature>
<evidence type="ECO:0000313" key="4">
    <source>
        <dbReference type="Proteomes" id="UP001237642"/>
    </source>
</evidence>
<keyword evidence="4" id="KW-1185">Reference proteome</keyword>
<reference evidence="3" key="2">
    <citation type="submission" date="2023-05" db="EMBL/GenBank/DDBJ databases">
        <authorList>
            <person name="Schelkunov M.I."/>
        </authorList>
    </citation>
    <scope>NUCLEOTIDE SEQUENCE</scope>
    <source>
        <strain evidence="3">Hsosn_3</strain>
        <tissue evidence="3">Leaf</tissue>
    </source>
</reference>
<protein>
    <submittedName>
        <fullName evidence="3">Kunitz-type trypsin inhibitor</fullName>
    </submittedName>
</protein>
<feature type="signal peptide" evidence="2">
    <location>
        <begin position="1"/>
        <end position="19"/>
    </location>
</feature>
<gene>
    <name evidence="3" type="ORF">POM88_003818</name>
</gene>
<dbReference type="EMBL" id="JAUIZM010000001">
    <property type="protein sequence ID" value="KAK1404213.1"/>
    <property type="molecule type" value="Genomic_DNA"/>
</dbReference>
<dbReference type="PANTHER" id="PTHR33107:SF5">
    <property type="entry name" value="KUNITZ TRYPSIN INHIBITOR 5"/>
    <property type="match status" value="1"/>
</dbReference>
<evidence type="ECO:0000256" key="2">
    <source>
        <dbReference type="SAM" id="SignalP"/>
    </source>
</evidence>
<dbReference type="GO" id="GO:0004866">
    <property type="term" value="F:endopeptidase inhibitor activity"/>
    <property type="evidence" value="ECO:0007669"/>
    <property type="project" value="InterPro"/>
</dbReference>
<dbReference type="Proteomes" id="UP001237642">
    <property type="component" value="Unassembled WGS sequence"/>
</dbReference>
<dbReference type="PANTHER" id="PTHR33107">
    <property type="entry name" value="KUNITZ TRYPSIN INHIBITOR 2"/>
    <property type="match status" value="1"/>
</dbReference>
<dbReference type="InterPro" id="IPR002160">
    <property type="entry name" value="Prot_inh_Kunz-lg"/>
</dbReference>
<dbReference type="SMART" id="SM00452">
    <property type="entry name" value="STI"/>
    <property type="match status" value="1"/>
</dbReference>
<proteinExistence type="inferred from homology"/>
<dbReference type="AlphaFoldDB" id="A0AAD8JI70"/>
<accession>A0AAD8JI70</accession>
<name>A0AAD8JI70_9APIA</name>